<evidence type="ECO:0000256" key="2">
    <source>
        <dbReference type="ARBA" id="ARBA00022692"/>
    </source>
</evidence>
<sequence length="552" mass="60943">MEDTIGANVYEGCDDFNINGNCSFSRGGSPHRYPRPKGAVKQLPPYDPFRMRNKTNTTTTIGALLHLMKSSVGSGILAMPNAFKNGGLIFGLFGMAAVGILCTHCIYILVVDAHISPEWHVSIRIWILGLAFPILPLGIVRTLRLLIPFSAIATICVLVGLGCTMTWMIIGVSPFASQRTVAAAVPLPDIGSLPWIAPVSHMPIFFTTVLFSMEGIGIILPIENSMHNPKHFLRGNPCGVLNAAMIIIVILYSVVGFLGYMRFGDAVKGSIALNLPNDLFAETVKIMIMLSIVFSYGLQFCVPSEIAWTHVEPWLRKRNWIAKHFIDNRKSSTLNLSTVVSSTVTTTTDVSLTNTKPVNKEESPKIVKEEEPIQFIDRAYYIMRSIMILITFIIAAIMPSLTPIISLFGAVFFSMLGLFCPAIIHLATFWEYDDEDSNDNDFENSNSDSNFYINHCENNINTVFDDPEDSAASNDAHREYRTTATIVDGSTNSKTGMSWFIVAKDALIVLLAIATLVSGTFSSVIDIITFFGFDSKILPVNTTEYYKCQEIH</sequence>
<feature type="transmembrane region" description="Helical" evidence="5">
    <location>
        <begin position="195"/>
        <end position="220"/>
    </location>
</feature>
<name>A0A5E4N107_9HEMI</name>
<feature type="transmembrane region" description="Helical" evidence="5">
    <location>
        <begin position="507"/>
        <end position="533"/>
    </location>
</feature>
<evidence type="ECO:0000313" key="7">
    <source>
        <dbReference type="EMBL" id="VVC37497.1"/>
    </source>
</evidence>
<reference evidence="7 8" key="1">
    <citation type="submission" date="2019-08" db="EMBL/GenBank/DDBJ databases">
        <authorList>
            <person name="Alioto T."/>
            <person name="Alioto T."/>
            <person name="Gomez Garrido J."/>
        </authorList>
    </citation>
    <scope>NUCLEOTIDE SEQUENCE [LARGE SCALE GENOMIC DNA]</scope>
</reference>
<comment type="subcellular location">
    <subcellularLocation>
        <location evidence="1">Membrane</location>
        <topology evidence="1">Multi-pass membrane protein</topology>
    </subcellularLocation>
</comment>
<accession>A0A5E4N107</accession>
<organism evidence="7 8">
    <name type="scientific">Cinara cedri</name>
    <dbReference type="NCBI Taxonomy" id="506608"/>
    <lineage>
        <taxon>Eukaryota</taxon>
        <taxon>Metazoa</taxon>
        <taxon>Ecdysozoa</taxon>
        <taxon>Arthropoda</taxon>
        <taxon>Hexapoda</taxon>
        <taxon>Insecta</taxon>
        <taxon>Pterygota</taxon>
        <taxon>Neoptera</taxon>
        <taxon>Paraneoptera</taxon>
        <taxon>Hemiptera</taxon>
        <taxon>Sternorrhyncha</taxon>
        <taxon>Aphidomorpha</taxon>
        <taxon>Aphidoidea</taxon>
        <taxon>Aphididae</taxon>
        <taxon>Lachninae</taxon>
        <taxon>Cinara</taxon>
    </lineage>
</organism>
<evidence type="ECO:0000313" key="8">
    <source>
        <dbReference type="Proteomes" id="UP000325440"/>
    </source>
</evidence>
<keyword evidence="4 5" id="KW-0472">Membrane</keyword>
<feature type="transmembrane region" description="Helical" evidence="5">
    <location>
        <begin position="240"/>
        <end position="263"/>
    </location>
</feature>
<evidence type="ECO:0000256" key="3">
    <source>
        <dbReference type="ARBA" id="ARBA00022989"/>
    </source>
</evidence>
<keyword evidence="8" id="KW-1185">Reference proteome</keyword>
<dbReference type="Pfam" id="PF01490">
    <property type="entry name" value="Aa_trans"/>
    <property type="match status" value="2"/>
</dbReference>
<gene>
    <name evidence="7" type="ORF">CINCED_3A011283</name>
</gene>
<dbReference type="EMBL" id="CABPRJ010001448">
    <property type="protein sequence ID" value="VVC37497.1"/>
    <property type="molecule type" value="Genomic_DNA"/>
</dbReference>
<feature type="transmembrane region" description="Helical" evidence="5">
    <location>
        <begin position="88"/>
        <end position="109"/>
    </location>
</feature>
<keyword evidence="2 5" id="KW-0812">Transmembrane</keyword>
<dbReference type="InterPro" id="IPR013057">
    <property type="entry name" value="AA_transpt_TM"/>
</dbReference>
<evidence type="ECO:0000259" key="6">
    <source>
        <dbReference type="Pfam" id="PF01490"/>
    </source>
</evidence>
<feature type="transmembrane region" description="Helical" evidence="5">
    <location>
        <begin position="152"/>
        <end position="175"/>
    </location>
</feature>
<proteinExistence type="predicted"/>
<dbReference type="OrthoDB" id="1684102at2759"/>
<feature type="domain" description="Amino acid transporter transmembrane" evidence="6">
    <location>
        <begin position="117"/>
        <end position="430"/>
    </location>
</feature>
<dbReference type="GO" id="GO:0015179">
    <property type="term" value="F:L-amino acid transmembrane transporter activity"/>
    <property type="evidence" value="ECO:0007669"/>
    <property type="project" value="TreeGrafter"/>
</dbReference>
<feature type="transmembrane region" description="Helical" evidence="5">
    <location>
        <begin position="404"/>
        <end position="424"/>
    </location>
</feature>
<dbReference type="PANTHER" id="PTHR22950">
    <property type="entry name" value="AMINO ACID TRANSPORTER"/>
    <property type="match status" value="1"/>
</dbReference>
<keyword evidence="3 5" id="KW-1133">Transmembrane helix</keyword>
<evidence type="ECO:0000256" key="5">
    <source>
        <dbReference type="SAM" id="Phobius"/>
    </source>
</evidence>
<evidence type="ECO:0000256" key="4">
    <source>
        <dbReference type="ARBA" id="ARBA00023136"/>
    </source>
</evidence>
<dbReference type="Proteomes" id="UP000325440">
    <property type="component" value="Unassembled WGS sequence"/>
</dbReference>
<dbReference type="GO" id="GO:0005774">
    <property type="term" value="C:vacuolar membrane"/>
    <property type="evidence" value="ECO:0007669"/>
    <property type="project" value="TreeGrafter"/>
</dbReference>
<feature type="transmembrane region" description="Helical" evidence="5">
    <location>
        <begin position="121"/>
        <end position="140"/>
    </location>
</feature>
<feature type="transmembrane region" description="Helical" evidence="5">
    <location>
        <begin position="283"/>
        <end position="308"/>
    </location>
</feature>
<evidence type="ECO:0000256" key="1">
    <source>
        <dbReference type="ARBA" id="ARBA00004141"/>
    </source>
</evidence>
<feature type="domain" description="Amino acid transporter transmembrane" evidence="6">
    <location>
        <begin position="57"/>
        <end position="110"/>
    </location>
</feature>
<feature type="transmembrane region" description="Helical" evidence="5">
    <location>
        <begin position="381"/>
        <end position="398"/>
    </location>
</feature>
<dbReference type="PANTHER" id="PTHR22950:SF494">
    <property type="entry name" value="GH04538P"/>
    <property type="match status" value="1"/>
</dbReference>
<protein>
    <submittedName>
        <fullName evidence="7">Amino acid transporter, transmembrane domain</fullName>
    </submittedName>
</protein>
<dbReference type="AlphaFoldDB" id="A0A5E4N107"/>